<accession>A0A9Q0FS66</accession>
<proteinExistence type="predicted"/>
<dbReference type="Proteomes" id="UP001141552">
    <property type="component" value="Unassembled WGS sequence"/>
</dbReference>
<evidence type="ECO:0000313" key="2">
    <source>
        <dbReference type="EMBL" id="KAJ4835446.1"/>
    </source>
</evidence>
<name>A0A9Q0FS66_9ROSI</name>
<evidence type="ECO:0000256" key="1">
    <source>
        <dbReference type="SAM" id="MobiDB-lite"/>
    </source>
</evidence>
<dbReference type="AlphaFoldDB" id="A0A9Q0FS66"/>
<evidence type="ECO:0000313" key="3">
    <source>
        <dbReference type="Proteomes" id="UP001141552"/>
    </source>
</evidence>
<dbReference type="EMBL" id="JAKUCV010004417">
    <property type="protein sequence ID" value="KAJ4835446.1"/>
    <property type="molecule type" value="Genomic_DNA"/>
</dbReference>
<feature type="non-terminal residue" evidence="2">
    <location>
        <position position="76"/>
    </location>
</feature>
<feature type="compositionally biased region" description="Polar residues" evidence="1">
    <location>
        <begin position="54"/>
        <end position="76"/>
    </location>
</feature>
<organism evidence="2 3">
    <name type="scientific">Turnera subulata</name>
    <dbReference type="NCBI Taxonomy" id="218843"/>
    <lineage>
        <taxon>Eukaryota</taxon>
        <taxon>Viridiplantae</taxon>
        <taxon>Streptophyta</taxon>
        <taxon>Embryophyta</taxon>
        <taxon>Tracheophyta</taxon>
        <taxon>Spermatophyta</taxon>
        <taxon>Magnoliopsida</taxon>
        <taxon>eudicotyledons</taxon>
        <taxon>Gunneridae</taxon>
        <taxon>Pentapetalae</taxon>
        <taxon>rosids</taxon>
        <taxon>fabids</taxon>
        <taxon>Malpighiales</taxon>
        <taxon>Passifloraceae</taxon>
        <taxon>Turnera</taxon>
    </lineage>
</organism>
<reference evidence="2" key="2">
    <citation type="journal article" date="2023" name="Plants (Basel)">
        <title>Annotation of the Turnera subulata (Passifloraceae) Draft Genome Reveals the S-Locus Evolved after the Divergence of Turneroideae from Passifloroideae in a Stepwise Manner.</title>
        <authorList>
            <person name="Henning P.M."/>
            <person name="Roalson E.H."/>
            <person name="Mir W."/>
            <person name="McCubbin A.G."/>
            <person name="Shore J.S."/>
        </authorList>
    </citation>
    <scope>NUCLEOTIDE SEQUENCE</scope>
    <source>
        <strain evidence="2">F60SS</strain>
    </source>
</reference>
<protein>
    <submittedName>
        <fullName evidence="2">Uncharacterized protein</fullName>
    </submittedName>
</protein>
<gene>
    <name evidence="2" type="ORF">Tsubulata_031666</name>
</gene>
<feature type="region of interest" description="Disordered" evidence="1">
    <location>
        <begin position="44"/>
        <end position="76"/>
    </location>
</feature>
<comment type="caution">
    <text evidence="2">The sequence shown here is derived from an EMBL/GenBank/DDBJ whole genome shotgun (WGS) entry which is preliminary data.</text>
</comment>
<keyword evidence="3" id="KW-1185">Reference proteome</keyword>
<sequence length="76" mass="8242">IIPIFTAPSHSPSPAGLTITARRCCHLHHLNQSQPFMSIPLAPMLKHDPESRRLSSGSSPATPQKPSSTTRMCGLR</sequence>
<reference evidence="2" key="1">
    <citation type="submission" date="2022-02" db="EMBL/GenBank/DDBJ databases">
        <authorList>
            <person name="Henning P.M."/>
            <person name="McCubbin A.G."/>
            <person name="Shore J.S."/>
        </authorList>
    </citation>
    <scope>NUCLEOTIDE SEQUENCE</scope>
    <source>
        <strain evidence="2">F60SS</strain>
        <tissue evidence="2">Leaves</tissue>
    </source>
</reference>